<dbReference type="Gene3D" id="3.40.970.10">
    <property type="entry name" value="Ribonuclease H1, N-terminal domain"/>
    <property type="match status" value="1"/>
</dbReference>
<dbReference type="InterPro" id="IPR011320">
    <property type="entry name" value="RNase_H1_N"/>
</dbReference>
<evidence type="ECO:0000313" key="4">
    <source>
        <dbReference type="Proteomes" id="UP001218218"/>
    </source>
</evidence>
<evidence type="ECO:0000313" key="3">
    <source>
        <dbReference type="EMBL" id="KAJ7321693.1"/>
    </source>
</evidence>
<organism evidence="3 4">
    <name type="scientific">Mycena albidolilacea</name>
    <dbReference type="NCBI Taxonomy" id="1033008"/>
    <lineage>
        <taxon>Eukaryota</taxon>
        <taxon>Fungi</taxon>
        <taxon>Dikarya</taxon>
        <taxon>Basidiomycota</taxon>
        <taxon>Agaricomycotina</taxon>
        <taxon>Agaricomycetes</taxon>
        <taxon>Agaricomycetidae</taxon>
        <taxon>Agaricales</taxon>
        <taxon>Marasmiineae</taxon>
        <taxon>Mycenaceae</taxon>
        <taxon>Mycena</taxon>
    </lineage>
</organism>
<evidence type="ECO:0000256" key="1">
    <source>
        <dbReference type="SAM" id="MobiDB-lite"/>
    </source>
</evidence>
<dbReference type="SUPFAM" id="SSF55658">
    <property type="entry name" value="L9 N-domain-like"/>
    <property type="match status" value="1"/>
</dbReference>
<proteinExistence type="predicted"/>
<comment type="caution">
    <text evidence="3">The sequence shown here is derived from an EMBL/GenBank/DDBJ whole genome shotgun (WGS) entry which is preliminary data.</text>
</comment>
<feature type="compositionally biased region" description="Polar residues" evidence="1">
    <location>
        <begin position="94"/>
        <end position="103"/>
    </location>
</feature>
<dbReference type="InterPro" id="IPR037056">
    <property type="entry name" value="RNase_H1_N_sf"/>
</dbReference>
<dbReference type="Proteomes" id="UP001218218">
    <property type="component" value="Unassembled WGS sequence"/>
</dbReference>
<feature type="domain" description="Ribonuclease H1 N-terminal" evidence="2">
    <location>
        <begin position="38"/>
        <end position="77"/>
    </location>
</feature>
<reference evidence="3" key="1">
    <citation type="submission" date="2023-03" db="EMBL/GenBank/DDBJ databases">
        <title>Massive genome expansion in bonnet fungi (Mycena s.s.) driven by repeated elements and novel gene families across ecological guilds.</title>
        <authorList>
            <consortium name="Lawrence Berkeley National Laboratory"/>
            <person name="Harder C.B."/>
            <person name="Miyauchi S."/>
            <person name="Viragh M."/>
            <person name="Kuo A."/>
            <person name="Thoen E."/>
            <person name="Andreopoulos B."/>
            <person name="Lu D."/>
            <person name="Skrede I."/>
            <person name="Drula E."/>
            <person name="Henrissat B."/>
            <person name="Morin E."/>
            <person name="Kohler A."/>
            <person name="Barry K."/>
            <person name="LaButti K."/>
            <person name="Morin E."/>
            <person name="Salamov A."/>
            <person name="Lipzen A."/>
            <person name="Mereny Z."/>
            <person name="Hegedus B."/>
            <person name="Baldrian P."/>
            <person name="Stursova M."/>
            <person name="Weitz H."/>
            <person name="Taylor A."/>
            <person name="Grigoriev I.V."/>
            <person name="Nagy L.G."/>
            <person name="Martin F."/>
            <person name="Kauserud H."/>
        </authorList>
    </citation>
    <scope>NUCLEOTIDE SEQUENCE</scope>
    <source>
        <strain evidence="3">CBHHK002</strain>
    </source>
</reference>
<dbReference type="InterPro" id="IPR009027">
    <property type="entry name" value="Ribosomal_bL9/RNase_H1_N"/>
</dbReference>
<dbReference type="Pfam" id="PF01693">
    <property type="entry name" value="Cauli_VI"/>
    <property type="match status" value="1"/>
</dbReference>
<dbReference type="EMBL" id="JARIHO010000050">
    <property type="protein sequence ID" value="KAJ7321693.1"/>
    <property type="molecule type" value="Genomic_DNA"/>
</dbReference>
<evidence type="ECO:0000259" key="2">
    <source>
        <dbReference type="Pfam" id="PF01693"/>
    </source>
</evidence>
<dbReference type="AlphaFoldDB" id="A0AAD6ZGH6"/>
<name>A0AAD6ZGH6_9AGAR</name>
<gene>
    <name evidence="3" type="ORF">DFH08DRAFT_970058</name>
</gene>
<protein>
    <recommendedName>
        <fullName evidence="2">Ribonuclease H1 N-terminal domain-containing protein</fullName>
    </recommendedName>
</protein>
<sequence length="200" mass="21457">MVNTSFDTVFARLNLVEEPSFYPRKGFEDTRGSETYTFYVVTSGRVPGIYTHWEDACLQVNKFPSASHKKYSGWSAATSALDATRRPSMPAAVSPSTPATSTPALKKSSVATMKVSASVSAPSTPSGRKKKMLYVYSRGTGTTIYANQQQASSAARRGLADGSFRKVDVTTSTGDAFDIASESALEVYNISDIESDTEGA</sequence>
<keyword evidence="4" id="KW-1185">Reference proteome</keyword>
<feature type="region of interest" description="Disordered" evidence="1">
    <location>
        <begin position="85"/>
        <end position="107"/>
    </location>
</feature>
<accession>A0AAD6ZGH6</accession>